<dbReference type="PANTHER" id="PTHR36444:SF2">
    <property type="entry name" value="TRANSCRIPTIONAL REGULATOR PROTEIN YOBU-RELATED"/>
    <property type="match status" value="1"/>
</dbReference>
<dbReference type="AlphaFoldDB" id="N6X685"/>
<dbReference type="PANTHER" id="PTHR36444">
    <property type="entry name" value="TRANSCRIPTIONAL REGULATOR PROTEIN YOBU-RELATED"/>
    <property type="match status" value="1"/>
</dbReference>
<name>N6X685_9ACTO</name>
<dbReference type="EMBL" id="AQHZ01000005">
    <property type="protein sequence ID" value="ENO18887.1"/>
    <property type="molecule type" value="Genomic_DNA"/>
</dbReference>
<dbReference type="Pfam" id="PF06445">
    <property type="entry name" value="GyrI-like"/>
    <property type="match status" value="1"/>
</dbReference>
<dbReference type="STRING" id="888050.HMPREF9004_0222"/>
<feature type="domain" description="GyrI-like small molecule binding" evidence="1">
    <location>
        <begin position="18"/>
        <end position="89"/>
    </location>
</feature>
<dbReference type="Proteomes" id="UP000013015">
    <property type="component" value="Unassembled WGS sequence"/>
</dbReference>
<accession>N6X685</accession>
<dbReference type="HOGENOM" id="CLU_000445_81_11_11"/>
<evidence type="ECO:0000313" key="2">
    <source>
        <dbReference type="EMBL" id="ENO18887.1"/>
    </source>
</evidence>
<gene>
    <name evidence="2" type="ORF">HMPREF9004_0222</name>
</gene>
<evidence type="ECO:0000313" key="3">
    <source>
        <dbReference type="Proteomes" id="UP000013015"/>
    </source>
</evidence>
<dbReference type="SUPFAM" id="SSF55136">
    <property type="entry name" value="Probable bacterial effector-binding domain"/>
    <property type="match status" value="1"/>
</dbReference>
<reference evidence="2 3" key="1">
    <citation type="submission" date="2013-03" db="EMBL/GenBank/DDBJ databases">
        <title>Reference genome for the Human Microbiome Project.</title>
        <authorList>
            <person name="Aqrawi P."/>
            <person name="Ayvaz T."/>
            <person name="Bess C."/>
            <person name="Blankenburg K."/>
            <person name="Coyle M."/>
            <person name="Deng J."/>
            <person name="Forbes L."/>
            <person name="Fowler G."/>
            <person name="Francisco L."/>
            <person name="Fu Q."/>
            <person name="Gibbs R."/>
            <person name="Gross S."/>
            <person name="Gubbala S."/>
            <person name="Hale W."/>
            <person name="Hemphill L."/>
            <person name="Highlander S."/>
            <person name="Hirani K."/>
            <person name="Jackson L."/>
            <person name="Jakkamsetti A."/>
            <person name="Javaid M."/>
            <person name="Jayaseelan J.C."/>
            <person name="Jiang H."/>
            <person name="Joshi V."/>
            <person name="Korchina V."/>
            <person name="Kovar C."/>
            <person name="Lara F."/>
            <person name="Lee S."/>
            <person name="Liu Y."/>
            <person name="Mata R."/>
            <person name="Mathew T."/>
            <person name="Munidasa M."/>
            <person name="Muzny D."/>
            <person name="Nazareth L."/>
            <person name="Ngo R."/>
            <person name="Nguyen L."/>
            <person name="Nguyen N."/>
            <person name="Okwuonu G."/>
            <person name="Ongeri F."/>
            <person name="Palculict T."/>
            <person name="Patil S."/>
            <person name="Petrosino J."/>
            <person name="Pham C."/>
            <person name="Pham P."/>
            <person name="Pu L.-L."/>
            <person name="Qin X."/>
            <person name="Qu J."/>
            <person name="Reid J."/>
            <person name="Ross M."/>
            <person name="Ruth R."/>
            <person name="Saada N."/>
            <person name="San Lucas F."/>
            <person name="Santibanez J."/>
            <person name="Shang Y."/>
            <person name="Simmons D."/>
            <person name="Song X.-Z."/>
            <person name="Tang L.-Y."/>
            <person name="Thornton R."/>
            <person name="Warren J."/>
            <person name="Weissenberger G."/>
            <person name="Wilczek-Boney K."/>
            <person name="Worley K."/>
            <person name="Youmans B."/>
            <person name="Zhang J."/>
            <person name="Zhang L."/>
            <person name="Zhao Z."/>
            <person name="Zhou C."/>
            <person name="Zhu D."/>
            <person name="Zhu Y."/>
        </authorList>
    </citation>
    <scope>NUCLEOTIDE SEQUENCE [LARGE SCALE GENOMIC DNA]</scope>
    <source>
        <strain evidence="2 3">F0333</strain>
    </source>
</reference>
<comment type="caution">
    <text evidence="2">The sequence shown here is derived from an EMBL/GenBank/DDBJ whole genome shotgun (WGS) entry which is preliminary data.</text>
</comment>
<dbReference type="InterPro" id="IPR053182">
    <property type="entry name" value="YobU-like_regulator"/>
</dbReference>
<keyword evidence="3" id="KW-1185">Reference proteome</keyword>
<organism evidence="2 3">
    <name type="scientific">Schaalia cardiffensis F0333</name>
    <dbReference type="NCBI Taxonomy" id="888050"/>
    <lineage>
        <taxon>Bacteria</taxon>
        <taxon>Bacillati</taxon>
        <taxon>Actinomycetota</taxon>
        <taxon>Actinomycetes</taxon>
        <taxon>Actinomycetales</taxon>
        <taxon>Actinomycetaceae</taxon>
        <taxon>Schaalia</taxon>
    </lineage>
</organism>
<dbReference type="InterPro" id="IPR029442">
    <property type="entry name" value="GyrI-like"/>
</dbReference>
<dbReference type="eggNOG" id="COG3708">
    <property type="taxonomic scope" value="Bacteria"/>
</dbReference>
<protein>
    <submittedName>
        <fullName evidence="2">AraC family transcriptional activator</fullName>
    </submittedName>
</protein>
<proteinExistence type="predicted"/>
<dbReference type="Gene3D" id="3.20.80.10">
    <property type="entry name" value="Regulatory factor, effector binding domain"/>
    <property type="match status" value="1"/>
</dbReference>
<evidence type="ECO:0000259" key="1">
    <source>
        <dbReference type="Pfam" id="PF06445"/>
    </source>
</evidence>
<dbReference type="PATRIC" id="fig|888050.3.peg.217"/>
<dbReference type="InterPro" id="IPR011256">
    <property type="entry name" value="Reg_factor_effector_dom_sf"/>
</dbReference>
<sequence>MEAIALGGEPKRVAARELGLDVVEVPENEYAIVRLEGPVPECIHRGWRYVMESFLPEHGYRHSGAPDFEAYGPGDMCATDYEMELWVPIEKM</sequence>